<dbReference type="PROSITE" id="PS51873">
    <property type="entry name" value="TRIAD"/>
    <property type="match status" value="1"/>
</dbReference>
<keyword evidence="18" id="KW-1185">Reference proteome</keyword>
<dbReference type="EMBL" id="JABFUD020000008">
    <property type="protein sequence ID" value="KAI5076422.1"/>
    <property type="molecule type" value="Genomic_DNA"/>
</dbReference>
<dbReference type="InterPro" id="IPR048962">
    <property type="entry name" value="ARIH1-like_UBL"/>
</dbReference>
<evidence type="ECO:0000256" key="5">
    <source>
        <dbReference type="ARBA" id="ARBA00005884"/>
    </source>
</evidence>
<evidence type="ECO:0000256" key="9">
    <source>
        <dbReference type="ARBA" id="ARBA00022737"/>
    </source>
</evidence>
<keyword evidence="8" id="KW-0479">Metal-binding</keyword>
<evidence type="ECO:0000256" key="2">
    <source>
        <dbReference type="ARBA" id="ARBA00001947"/>
    </source>
</evidence>
<dbReference type="Gene3D" id="3.30.40.10">
    <property type="entry name" value="Zinc/RING finger domain, C3HC4 (zinc finger)"/>
    <property type="match status" value="1"/>
</dbReference>
<accession>A0A9D4UZW0</accession>
<evidence type="ECO:0000256" key="14">
    <source>
        <dbReference type="SAM" id="MobiDB-lite"/>
    </source>
</evidence>
<evidence type="ECO:0000256" key="1">
    <source>
        <dbReference type="ARBA" id="ARBA00001798"/>
    </source>
</evidence>
<evidence type="ECO:0000256" key="7">
    <source>
        <dbReference type="ARBA" id="ARBA00022679"/>
    </source>
</evidence>
<sequence length="602" mass="68913">MSSEDQCTDYSDYDGDSGSDVYCADDDEGESRHDDADELCHKVITKDSLLSAQINDLQKVADMLGIRQKHARTLLIHERWNYERLCENLAEKGREKLFLEAGLSLEVSAAPRKHHISRSFMCETCFEDVSPKHATTMDCGHTFCNECWTSHFVVKIEEGQSRRIRCMAHNCRAICDEDDIKELVSRTHPEVATKFSRHLLESYIEDNGKVKWCPSVPHCGSAIRVEGDPFCEVECLCGQQFCFNCTAEAHSPCSCVMWELWDKKCKDESETVNWLTVHTKLCPKCHKPVEKNGGCNLVGCICGQAFCWLCGAATGREHNWSSIEGHSCGRYKEDREKEAARAERDLKRYMHYHSRWQGHIESLKLEAKQKKVVQDKIAKLEESESQVKDYSWLTVGLKRLFRARRALSFSYPFAYFMFGNDLFKDEISPTECEICQNLFENQQQQLEVNIERLSKTIETPFEFNVDDSRVAEIRLHIINLSSVTDNLCRKMYECIENELLAKLQLTTHHISKYTSRGAVKATEIARADGDIPSASGSEVLTGDHPVMRARQEEPHLTQQVSKSFQKHETRDWPGNSSLGKKRPRCDFDLNVPVEDCFKVSSP</sequence>
<keyword evidence="10 13" id="KW-0863">Zinc-finger</keyword>
<name>A0A9D4UZW0_ADICA</name>
<evidence type="ECO:0000313" key="18">
    <source>
        <dbReference type="Proteomes" id="UP000886520"/>
    </source>
</evidence>
<dbReference type="Pfam" id="PF00097">
    <property type="entry name" value="zf-C3HC4"/>
    <property type="match status" value="1"/>
</dbReference>
<evidence type="ECO:0000256" key="6">
    <source>
        <dbReference type="ARBA" id="ARBA00012251"/>
    </source>
</evidence>
<evidence type="ECO:0000256" key="8">
    <source>
        <dbReference type="ARBA" id="ARBA00022723"/>
    </source>
</evidence>
<evidence type="ECO:0000256" key="10">
    <source>
        <dbReference type="ARBA" id="ARBA00022771"/>
    </source>
</evidence>
<dbReference type="Pfam" id="PF19422">
    <property type="entry name" value="Ariadne"/>
    <property type="match status" value="1"/>
</dbReference>
<keyword evidence="12" id="KW-0862">Zinc</keyword>
<dbReference type="Gene3D" id="1.20.120.1750">
    <property type="match status" value="1"/>
</dbReference>
<dbReference type="FunFam" id="3.30.40.10:FF:000019">
    <property type="entry name" value="RBR-type E3 ubiquitin transferase"/>
    <property type="match status" value="1"/>
</dbReference>
<dbReference type="PROSITE" id="PS50089">
    <property type="entry name" value="ZF_RING_2"/>
    <property type="match status" value="1"/>
</dbReference>
<evidence type="ECO:0000256" key="3">
    <source>
        <dbReference type="ARBA" id="ARBA00003976"/>
    </source>
</evidence>
<dbReference type="InterPro" id="IPR001841">
    <property type="entry name" value="Znf_RING"/>
</dbReference>
<evidence type="ECO:0000259" key="15">
    <source>
        <dbReference type="PROSITE" id="PS50089"/>
    </source>
</evidence>
<dbReference type="AlphaFoldDB" id="A0A9D4UZW0"/>
<feature type="region of interest" description="Disordered" evidence="14">
    <location>
        <begin position="551"/>
        <end position="583"/>
    </location>
</feature>
<dbReference type="GO" id="GO:0008270">
    <property type="term" value="F:zinc ion binding"/>
    <property type="evidence" value="ECO:0007669"/>
    <property type="project" value="UniProtKB-KW"/>
</dbReference>
<feature type="compositionally biased region" description="Acidic residues" evidence="14">
    <location>
        <begin position="11"/>
        <end position="29"/>
    </location>
</feature>
<dbReference type="CDD" id="cd16773">
    <property type="entry name" value="RING-HC_RBR_TRIAD1"/>
    <property type="match status" value="1"/>
</dbReference>
<dbReference type="InterPro" id="IPR013083">
    <property type="entry name" value="Znf_RING/FYVE/PHD"/>
</dbReference>
<evidence type="ECO:0000256" key="12">
    <source>
        <dbReference type="ARBA" id="ARBA00022833"/>
    </source>
</evidence>
<keyword evidence="7" id="KW-0808">Transferase</keyword>
<comment type="catalytic activity">
    <reaction evidence="1">
        <text>[E2 ubiquitin-conjugating enzyme]-S-ubiquitinyl-L-cysteine + [acceptor protein]-L-lysine = [E2 ubiquitin-conjugating enzyme]-L-cysteine + [acceptor protein]-N(6)-ubiquitinyl-L-lysine.</text>
        <dbReference type="EC" id="2.3.2.31"/>
    </reaction>
</comment>
<protein>
    <recommendedName>
        <fullName evidence="6">RBR-type E3 ubiquitin transferase</fullName>
        <ecNumber evidence="6">2.3.2.31</ecNumber>
    </recommendedName>
</protein>
<dbReference type="SUPFAM" id="SSF57850">
    <property type="entry name" value="RING/U-box"/>
    <property type="match status" value="3"/>
</dbReference>
<proteinExistence type="inferred from homology"/>
<evidence type="ECO:0000256" key="11">
    <source>
        <dbReference type="ARBA" id="ARBA00022786"/>
    </source>
</evidence>
<dbReference type="CDD" id="cd20346">
    <property type="entry name" value="BRcat_RBR_ANKIB1"/>
    <property type="match status" value="1"/>
</dbReference>
<dbReference type="CDD" id="cd22586">
    <property type="entry name" value="Rcat_RBR_ARI1-like"/>
    <property type="match status" value="1"/>
</dbReference>
<dbReference type="Pfam" id="PF01485">
    <property type="entry name" value="IBR"/>
    <property type="match status" value="1"/>
</dbReference>
<dbReference type="Proteomes" id="UP000886520">
    <property type="component" value="Chromosome 8"/>
</dbReference>
<organism evidence="17 18">
    <name type="scientific">Adiantum capillus-veneris</name>
    <name type="common">Maidenhair fern</name>
    <dbReference type="NCBI Taxonomy" id="13818"/>
    <lineage>
        <taxon>Eukaryota</taxon>
        <taxon>Viridiplantae</taxon>
        <taxon>Streptophyta</taxon>
        <taxon>Embryophyta</taxon>
        <taxon>Tracheophyta</taxon>
        <taxon>Polypodiopsida</taxon>
        <taxon>Polypodiidae</taxon>
        <taxon>Polypodiales</taxon>
        <taxon>Pteridineae</taxon>
        <taxon>Pteridaceae</taxon>
        <taxon>Vittarioideae</taxon>
        <taxon>Adiantum</taxon>
    </lineage>
</organism>
<comment type="pathway">
    <text evidence="4">Protein modification; protein ubiquitination.</text>
</comment>
<dbReference type="GO" id="GO:0016567">
    <property type="term" value="P:protein ubiquitination"/>
    <property type="evidence" value="ECO:0007669"/>
    <property type="project" value="InterPro"/>
</dbReference>
<feature type="domain" description="RING-type" evidence="15">
    <location>
        <begin position="122"/>
        <end position="170"/>
    </location>
</feature>
<dbReference type="OrthoDB" id="10009520at2759"/>
<dbReference type="EC" id="2.3.2.31" evidence="6"/>
<dbReference type="InterPro" id="IPR018957">
    <property type="entry name" value="Znf_C3HC4_RING-type"/>
</dbReference>
<comment type="function">
    <text evidence="3">Might act as an E3 ubiquitin-protein ligase, or as part of E3 complex, which accepts ubiquitin from specific E2 ubiquitin-conjugating enzymes and then transfers it to substrates.</text>
</comment>
<reference evidence="17" key="1">
    <citation type="submission" date="2021-01" db="EMBL/GenBank/DDBJ databases">
        <title>Adiantum capillus-veneris genome.</title>
        <authorList>
            <person name="Fang Y."/>
            <person name="Liao Q."/>
        </authorList>
    </citation>
    <scope>NUCLEOTIDE SEQUENCE</scope>
    <source>
        <strain evidence="17">H3</strain>
        <tissue evidence="17">Leaf</tissue>
    </source>
</reference>
<keyword evidence="9" id="KW-0677">Repeat</keyword>
<evidence type="ECO:0000313" key="17">
    <source>
        <dbReference type="EMBL" id="KAI5076422.1"/>
    </source>
</evidence>
<evidence type="ECO:0000256" key="13">
    <source>
        <dbReference type="PROSITE-ProRule" id="PRU00175"/>
    </source>
</evidence>
<comment type="caution">
    <text evidence="17">The sequence shown here is derived from an EMBL/GenBank/DDBJ whole genome shotgun (WGS) entry which is preliminary data.</text>
</comment>
<dbReference type="Pfam" id="PF26200">
    <property type="entry name" value="Rcat_RNF216"/>
    <property type="match status" value="1"/>
</dbReference>
<comment type="cofactor">
    <cofactor evidence="2">
        <name>Zn(2+)</name>
        <dbReference type="ChEBI" id="CHEBI:29105"/>
    </cofactor>
</comment>
<dbReference type="Pfam" id="PF21235">
    <property type="entry name" value="UBA_ARI1"/>
    <property type="match status" value="1"/>
</dbReference>
<dbReference type="FunFam" id="1.20.120.1750:FF:000013">
    <property type="entry name" value="RBR-type E3 ubiquitin transferase"/>
    <property type="match status" value="1"/>
</dbReference>
<dbReference type="InterPro" id="IPR044066">
    <property type="entry name" value="TRIAD_supradom"/>
</dbReference>
<dbReference type="SMART" id="SM00647">
    <property type="entry name" value="IBR"/>
    <property type="match status" value="2"/>
</dbReference>
<evidence type="ECO:0000256" key="4">
    <source>
        <dbReference type="ARBA" id="ARBA00004906"/>
    </source>
</evidence>
<dbReference type="InterPro" id="IPR002867">
    <property type="entry name" value="IBR_dom"/>
</dbReference>
<evidence type="ECO:0000259" key="16">
    <source>
        <dbReference type="PROSITE" id="PS51873"/>
    </source>
</evidence>
<dbReference type="GO" id="GO:0061630">
    <property type="term" value="F:ubiquitin protein ligase activity"/>
    <property type="evidence" value="ECO:0007669"/>
    <property type="project" value="UniProtKB-EC"/>
</dbReference>
<comment type="similarity">
    <text evidence="5">Belongs to the RBR family. Ariadne subfamily.</text>
</comment>
<feature type="region of interest" description="Disordered" evidence="14">
    <location>
        <begin position="1"/>
        <end position="30"/>
    </location>
</feature>
<dbReference type="InterPro" id="IPR031127">
    <property type="entry name" value="E3_UB_ligase_RBR"/>
</dbReference>
<keyword evidence="11" id="KW-0833">Ubl conjugation pathway</keyword>
<dbReference type="PANTHER" id="PTHR11685">
    <property type="entry name" value="RBR FAMILY RING FINGER AND IBR DOMAIN-CONTAINING"/>
    <property type="match status" value="1"/>
</dbReference>
<gene>
    <name evidence="17" type="ORF">GOP47_0008487</name>
</gene>
<dbReference type="InterPro" id="IPR045840">
    <property type="entry name" value="Ariadne"/>
</dbReference>
<feature type="domain" description="RING-type" evidence="16">
    <location>
        <begin position="118"/>
        <end position="332"/>
    </location>
</feature>